<dbReference type="EMBL" id="CZPZ01000032">
    <property type="protein sequence ID" value="CUS38717.1"/>
    <property type="molecule type" value="Genomic_DNA"/>
</dbReference>
<keyword evidence="2" id="KW-1185">Reference proteome</keyword>
<dbReference type="OrthoDB" id="123429at2"/>
<accession>A0A0S4LPU7</accession>
<dbReference type="RefSeq" id="WP_090900775.1">
    <property type="nucleotide sequence ID" value="NZ_CZPZ01000032.1"/>
</dbReference>
<name>A0A0S4LPU7_9BACT</name>
<evidence type="ECO:0008006" key="3">
    <source>
        <dbReference type="Google" id="ProtNLM"/>
    </source>
</evidence>
<dbReference type="STRING" id="1742973.COMA2_50235"/>
<gene>
    <name evidence="1" type="ORF">COMA2_50235</name>
</gene>
<organism evidence="1 2">
    <name type="scientific">Candidatus Nitrospira nitrificans</name>
    <dbReference type="NCBI Taxonomy" id="1742973"/>
    <lineage>
        <taxon>Bacteria</taxon>
        <taxon>Pseudomonadati</taxon>
        <taxon>Nitrospirota</taxon>
        <taxon>Nitrospiria</taxon>
        <taxon>Nitrospirales</taxon>
        <taxon>Nitrospiraceae</taxon>
        <taxon>Nitrospira</taxon>
    </lineage>
</organism>
<reference evidence="2" key="1">
    <citation type="submission" date="2015-10" db="EMBL/GenBank/DDBJ databases">
        <authorList>
            <person name="Luecker S."/>
            <person name="Luecker S."/>
        </authorList>
    </citation>
    <scope>NUCLEOTIDE SEQUENCE [LARGE SCALE GENOMIC DNA]</scope>
</reference>
<evidence type="ECO:0000313" key="2">
    <source>
        <dbReference type="Proteomes" id="UP000198736"/>
    </source>
</evidence>
<evidence type="ECO:0000313" key="1">
    <source>
        <dbReference type="EMBL" id="CUS38717.1"/>
    </source>
</evidence>
<sequence length="97" mass="10768">MLKITAEKNRNSVRLRLEGSLTGPWVGELEHEWRTTRPADGLPLVVDLTNVTFVGEDGKLLLKRMWKEGAQLIATGCCIGHLVNEITRSEPDRSSVG</sequence>
<proteinExistence type="predicted"/>
<dbReference type="AlphaFoldDB" id="A0A0S4LPU7"/>
<dbReference type="Proteomes" id="UP000198736">
    <property type="component" value="Unassembled WGS sequence"/>
</dbReference>
<protein>
    <recommendedName>
        <fullName evidence="3">STAS domain-containing protein</fullName>
    </recommendedName>
</protein>